<name>A0A7T4S0A9_9ADEN</name>
<organism evidence="2">
    <name type="scientific">Pacific black duck aviadenovirus</name>
    <dbReference type="NCBI Taxonomy" id="2798287"/>
    <lineage>
        <taxon>Viruses</taxon>
        <taxon>Varidnaviria</taxon>
        <taxon>Bamfordvirae</taxon>
        <taxon>Preplasmiviricota</taxon>
        <taxon>Polisuviricotina</taxon>
        <taxon>Pharingeaviricetes</taxon>
        <taxon>Rowavirales</taxon>
        <taxon>Adenoviridae</taxon>
        <taxon>Aviadenovirus</taxon>
    </lineage>
</organism>
<keyword evidence="1" id="KW-1133">Transmembrane helix</keyword>
<sequence length="136" mass="15677">MFKFCDVFHWRIGTSIKLLTVDHKRVEVPKHGMNVKLISFEPPKIGIYNLKVNNSGMYRCYCESGIGEEYTTDIGILVRPKPSSQESNECDSTCSTCIIWMIVPFGSIVVVMLIIILCLLLYYNRFRIIFNCKNIL</sequence>
<proteinExistence type="predicted"/>
<accession>A0A7T4S0A9</accession>
<dbReference type="EMBL" id="MT894384">
    <property type="protein sequence ID" value="QQD36954.1"/>
    <property type="molecule type" value="Genomic_DNA"/>
</dbReference>
<evidence type="ECO:0000256" key="1">
    <source>
        <dbReference type="SAM" id="Phobius"/>
    </source>
</evidence>
<reference evidence="2" key="1">
    <citation type="journal article" date="2020" name="Sci. Rep.">
        <title>Metagenomic characterisation of additional and novel avian viruses from Australian wild ducks.</title>
        <authorList>
            <person name="Vibin J."/>
            <person name="Chamings A."/>
            <person name="Klaassen M."/>
            <person name="Alexandersen S."/>
        </authorList>
    </citation>
    <scope>NUCLEOTIDE SEQUENCE</scope>
    <source>
        <strain evidence="2">PBDAdV/PBD12.16-AU-2016</strain>
    </source>
</reference>
<feature type="transmembrane region" description="Helical" evidence="1">
    <location>
        <begin position="98"/>
        <end position="123"/>
    </location>
</feature>
<keyword evidence="1" id="KW-0812">Transmembrane</keyword>
<protein>
    <submittedName>
        <fullName evidence="2">ORF56</fullName>
    </submittedName>
</protein>
<keyword evidence="1" id="KW-0472">Membrane</keyword>
<evidence type="ECO:0000313" key="2">
    <source>
        <dbReference type="EMBL" id="QQD36954.1"/>
    </source>
</evidence>